<reference evidence="1 2" key="1">
    <citation type="submission" date="2019-04" db="EMBL/GenBank/DDBJ databases">
        <title>Friends and foes A comparative genomics study of 23 Aspergillus species from section Flavi.</title>
        <authorList>
            <consortium name="DOE Joint Genome Institute"/>
            <person name="Kjaerbolling I."/>
            <person name="Vesth T."/>
            <person name="Frisvad J.C."/>
            <person name="Nybo J.L."/>
            <person name="Theobald S."/>
            <person name="Kildgaard S."/>
            <person name="Isbrandt T."/>
            <person name="Kuo A."/>
            <person name="Sato A."/>
            <person name="Lyhne E.K."/>
            <person name="Kogle M.E."/>
            <person name="Wiebenga A."/>
            <person name="Kun R.S."/>
            <person name="Lubbers R.J."/>
            <person name="Makela M.R."/>
            <person name="Barry K."/>
            <person name="Chovatia M."/>
            <person name="Clum A."/>
            <person name="Daum C."/>
            <person name="Haridas S."/>
            <person name="He G."/>
            <person name="LaButti K."/>
            <person name="Lipzen A."/>
            <person name="Mondo S."/>
            <person name="Riley R."/>
            <person name="Salamov A."/>
            <person name="Simmons B.A."/>
            <person name="Magnuson J.K."/>
            <person name="Henrissat B."/>
            <person name="Mortensen U.H."/>
            <person name="Larsen T.O."/>
            <person name="Devries R.P."/>
            <person name="Grigoriev I.V."/>
            <person name="Machida M."/>
            <person name="Baker S.E."/>
            <person name="Andersen M.R."/>
        </authorList>
    </citation>
    <scope>NUCLEOTIDE SEQUENCE [LARGE SCALE GENOMIC DNA]</scope>
    <source>
        <strain evidence="1 2">CBS 151.66</strain>
    </source>
</reference>
<dbReference type="EMBL" id="ML732154">
    <property type="protein sequence ID" value="KAB8078900.1"/>
    <property type="molecule type" value="Genomic_DNA"/>
</dbReference>
<organism evidence="1 2">
    <name type="scientific">Aspergillus leporis</name>
    <dbReference type="NCBI Taxonomy" id="41062"/>
    <lineage>
        <taxon>Eukaryota</taxon>
        <taxon>Fungi</taxon>
        <taxon>Dikarya</taxon>
        <taxon>Ascomycota</taxon>
        <taxon>Pezizomycotina</taxon>
        <taxon>Eurotiomycetes</taxon>
        <taxon>Eurotiomycetidae</taxon>
        <taxon>Eurotiales</taxon>
        <taxon>Aspergillaceae</taxon>
        <taxon>Aspergillus</taxon>
        <taxon>Aspergillus subgen. Circumdati</taxon>
    </lineage>
</organism>
<keyword evidence="2" id="KW-1185">Reference proteome</keyword>
<accession>A0A5N5XIG3</accession>
<name>A0A5N5XIG3_9EURO</name>
<sequence>MENQLWRQEKLVQPLEILQLDEDYIEKTLGELLKIVEPTYAAKRVLGVILARSILHLLEGPWINRSFCINDISLFCKAQDDQPYLSFSKIFLSTTSITGDSQYIPKLGRRPAYSVHPFLTILALGIGQAEIELLN</sequence>
<dbReference type="AlphaFoldDB" id="A0A5N5XIG3"/>
<evidence type="ECO:0000313" key="2">
    <source>
        <dbReference type="Proteomes" id="UP000326565"/>
    </source>
</evidence>
<gene>
    <name evidence="1" type="ORF">BDV29DRAFT_120263</name>
</gene>
<dbReference type="OrthoDB" id="20872at2759"/>
<proteinExistence type="predicted"/>
<evidence type="ECO:0000313" key="1">
    <source>
        <dbReference type="EMBL" id="KAB8078900.1"/>
    </source>
</evidence>
<protein>
    <submittedName>
        <fullName evidence="1">Uncharacterized protein</fullName>
    </submittedName>
</protein>
<dbReference type="Proteomes" id="UP000326565">
    <property type="component" value="Unassembled WGS sequence"/>
</dbReference>